<gene>
    <name evidence="15" type="ORF">SERLA73DRAFT_116913</name>
</gene>
<dbReference type="Pfam" id="PF00067">
    <property type="entry name" value="p450"/>
    <property type="match status" value="1"/>
</dbReference>
<evidence type="ECO:0000256" key="9">
    <source>
        <dbReference type="ARBA" id="ARBA00023002"/>
    </source>
</evidence>
<dbReference type="Proteomes" id="UP000008063">
    <property type="component" value="Unassembled WGS sequence"/>
</dbReference>
<comment type="similarity">
    <text evidence="4 14">Belongs to the cytochrome P450 family.</text>
</comment>
<keyword evidence="5 13" id="KW-0349">Heme</keyword>
<evidence type="ECO:0000313" key="15">
    <source>
        <dbReference type="EMBL" id="EGN92782.1"/>
    </source>
</evidence>
<dbReference type="AlphaFoldDB" id="F8QG34"/>
<dbReference type="InterPro" id="IPR001128">
    <property type="entry name" value="Cyt_P450"/>
</dbReference>
<dbReference type="InterPro" id="IPR017972">
    <property type="entry name" value="Cyt_P450_CS"/>
</dbReference>
<dbReference type="PRINTS" id="PR00463">
    <property type="entry name" value="EP450I"/>
</dbReference>
<keyword evidence="12" id="KW-0472">Membrane</keyword>
<keyword evidence="7 13" id="KW-0479">Metal-binding</keyword>
<dbReference type="CDD" id="cd11069">
    <property type="entry name" value="CYP_FUM15-like"/>
    <property type="match status" value="1"/>
</dbReference>
<evidence type="ECO:0000256" key="3">
    <source>
        <dbReference type="ARBA" id="ARBA00004721"/>
    </source>
</evidence>
<dbReference type="Gene3D" id="1.10.630.10">
    <property type="entry name" value="Cytochrome P450"/>
    <property type="match status" value="1"/>
</dbReference>
<dbReference type="STRING" id="936435.F8QG34"/>
<evidence type="ECO:0000256" key="5">
    <source>
        <dbReference type="ARBA" id="ARBA00022617"/>
    </source>
</evidence>
<comment type="subcellular location">
    <subcellularLocation>
        <location evidence="2">Membrane</location>
    </subcellularLocation>
</comment>
<reference evidence="16" key="1">
    <citation type="journal article" date="2011" name="Science">
        <title>The plant cell wall-decomposing machinery underlies the functional diversity of forest fungi.</title>
        <authorList>
            <person name="Eastwood D.C."/>
            <person name="Floudas D."/>
            <person name="Binder M."/>
            <person name="Majcherczyk A."/>
            <person name="Schneider P."/>
            <person name="Aerts A."/>
            <person name="Asiegbu F.O."/>
            <person name="Baker S.E."/>
            <person name="Barry K."/>
            <person name="Bendiksby M."/>
            <person name="Blumentritt M."/>
            <person name="Coutinho P.M."/>
            <person name="Cullen D."/>
            <person name="de Vries R.P."/>
            <person name="Gathman A."/>
            <person name="Goodell B."/>
            <person name="Henrissat B."/>
            <person name="Ihrmark K."/>
            <person name="Kauserud H."/>
            <person name="Kohler A."/>
            <person name="LaButti K."/>
            <person name="Lapidus A."/>
            <person name="Lavin J.L."/>
            <person name="Lee Y.-H."/>
            <person name="Lindquist E."/>
            <person name="Lilly W."/>
            <person name="Lucas S."/>
            <person name="Morin E."/>
            <person name="Murat C."/>
            <person name="Oguiza J.A."/>
            <person name="Park J."/>
            <person name="Pisabarro A.G."/>
            <person name="Riley R."/>
            <person name="Rosling A."/>
            <person name="Salamov A."/>
            <person name="Schmidt O."/>
            <person name="Schmutz J."/>
            <person name="Skrede I."/>
            <person name="Stenlid J."/>
            <person name="Wiebenga A."/>
            <person name="Xie X."/>
            <person name="Kuees U."/>
            <person name="Hibbett D.S."/>
            <person name="Hoffmeister D."/>
            <person name="Hoegberg N."/>
            <person name="Martin F."/>
            <person name="Grigoriev I.V."/>
            <person name="Watkinson S.C."/>
        </authorList>
    </citation>
    <scope>NUCLEOTIDE SEQUENCE [LARGE SCALE GENOMIC DNA]</scope>
    <source>
        <strain evidence="16">strain S7.3</strain>
    </source>
</reference>
<evidence type="ECO:0000256" key="12">
    <source>
        <dbReference type="ARBA" id="ARBA00023136"/>
    </source>
</evidence>
<evidence type="ECO:0000256" key="13">
    <source>
        <dbReference type="PIRSR" id="PIRSR602401-1"/>
    </source>
</evidence>
<dbReference type="PANTHER" id="PTHR24305">
    <property type="entry name" value="CYTOCHROME P450"/>
    <property type="match status" value="1"/>
</dbReference>
<keyword evidence="9 14" id="KW-0560">Oxidoreductase</keyword>
<evidence type="ECO:0000256" key="7">
    <source>
        <dbReference type="ARBA" id="ARBA00022723"/>
    </source>
</evidence>
<protein>
    <recommendedName>
        <fullName evidence="17">Cytochrome P450</fullName>
    </recommendedName>
</protein>
<keyword evidence="10 13" id="KW-0408">Iron</keyword>
<dbReference type="InterPro" id="IPR036396">
    <property type="entry name" value="Cyt_P450_sf"/>
</dbReference>
<proteinExistence type="inferred from homology"/>
<dbReference type="GO" id="GO:0020037">
    <property type="term" value="F:heme binding"/>
    <property type="evidence" value="ECO:0007669"/>
    <property type="project" value="InterPro"/>
</dbReference>
<evidence type="ECO:0000256" key="10">
    <source>
        <dbReference type="ARBA" id="ARBA00023004"/>
    </source>
</evidence>
<dbReference type="OMA" id="WRRNSRE"/>
<feature type="binding site" description="axial binding residue" evidence="13">
    <location>
        <position position="478"/>
    </location>
    <ligand>
        <name>heme</name>
        <dbReference type="ChEBI" id="CHEBI:30413"/>
    </ligand>
    <ligandPart>
        <name>Fe</name>
        <dbReference type="ChEBI" id="CHEBI:18248"/>
    </ligandPart>
</feature>
<dbReference type="PRINTS" id="PR00385">
    <property type="entry name" value="P450"/>
</dbReference>
<dbReference type="GO" id="GO:0004497">
    <property type="term" value="F:monooxygenase activity"/>
    <property type="evidence" value="ECO:0007669"/>
    <property type="project" value="UniProtKB-KW"/>
</dbReference>
<keyword evidence="8" id="KW-1133">Transmembrane helix</keyword>
<dbReference type="PANTHER" id="PTHR24305:SF166">
    <property type="entry name" value="CYTOCHROME P450 12A4, MITOCHONDRIAL-RELATED"/>
    <property type="match status" value="1"/>
</dbReference>
<evidence type="ECO:0008006" key="17">
    <source>
        <dbReference type="Google" id="ProtNLM"/>
    </source>
</evidence>
<keyword evidence="6" id="KW-0812">Transmembrane</keyword>
<dbReference type="SUPFAM" id="SSF48264">
    <property type="entry name" value="Cytochrome P450"/>
    <property type="match status" value="1"/>
</dbReference>
<evidence type="ECO:0000256" key="8">
    <source>
        <dbReference type="ARBA" id="ARBA00022989"/>
    </source>
</evidence>
<dbReference type="GO" id="GO:0016020">
    <property type="term" value="C:membrane"/>
    <property type="evidence" value="ECO:0007669"/>
    <property type="project" value="UniProtKB-SubCell"/>
</dbReference>
<evidence type="ECO:0000256" key="1">
    <source>
        <dbReference type="ARBA" id="ARBA00001971"/>
    </source>
</evidence>
<dbReference type="InterPro" id="IPR050121">
    <property type="entry name" value="Cytochrome_P450_monoxygenase"/>
</dbReference>
<evidence type="ECO:0000256" key="11">
    <source>
        <dbReference type="ARBA" id="ARBA00023033"/>
    </source>
</evidence>
<name>F8QG34_SERL3</name>
<accession>F8QG34</accession>
<comment type="cofactor">
    <cofactor evidence="1 13">
        <name>heme</name>
        <dbReference type="ChEBI" id="CHEBI:30413"/>
    </cofactor>
</comment>
<sequence>MDLLTLSAGLLVCALLSGIYHRYTRISLADVPGPKSLSFIFGHLRELYQSRVGTVEFKWQDLYGGVIHLKGIIGEDALLISDAKALQYIYQTSGYNFLKQPERRIVSRLMTGHGLLWADGEDHRRQRKVMLPGFGGPESKALLSVFKACAESLTARWTDLLDGADTQSVDLNIPAWLSRATLDAIGEAAFDYKFGSVDDNNNQLAKTYSSCLSYIFGSPSSGSIFFQAFSKYFPKPMVDYLADHAPGPRFGRIREVNNVATDLAKRLVEEKAETLLQGKGGRDLFSLLIKANMAENAKTKLTEPEVFAQVCTILFAGHETTSNTLSFALWELARDPKVQNKLREEIRATELAVHGHGDSQFTTADFNAMPYTTAFMKEVLRVHPVAYHSHRYATKDDVLPLSRPITTNSGKVIHEVPIPKGTRIVGSVVGYNRDKNIWGEDADVFDPERWLKPSDGKKGASIGVYGNLMTFSGGIRSCIGWRFAVIECQAFLVELVGNFEFSLTDKSDKIRREACMVMLPTLEGELENGVQLPLRVSVASRGE</sequence>
<evidence type="ECO:0000256" key="6">
    <source>
        <dbReference type="ARBA" id="ARBA00022692"/>
    </source>
</evidence>
<dbReference type="EMBL" id="GL945499">
    <property type="protein sequence ID" value="EGN92782.1"/>
    <property type="molecule type" value="Genomic_DNA"/>
</dbReference>
<evidence type="ECO:0000256" key="14">
    <source>
        <dbReference type="RuleBase" id="RU000461"/>
    </source>
</evidence>
<organism evidence="16">
    <name type="scientific">Serpula lacrymans var. lacrymans (strain S7.3)</name>
    <name type="common">Dry rot fungus</name>
    <dbReference type="NCBI Taxonomy" id="936435"/>
    <lineage>
        <taxon>Eukaryota</taxon>
        <taxon>Fungi</taxon>
        <taxon>Dikarya</taxon>
        <taxon>Basidiomycota</taxon>
        <taxon>Agaricomycotina</taxon>
        <taxon>Agaricomycetes</taxon>
        <taxon>Agaricomycetidae</taxon>
        <taxon>Boletales</taxon>
        <taxon>Coniophorineae</taxon>
        <taxon>Serpulaceae</taxon>
        <taxon>Serpula</taxon>
    </lineage>
</organism>
<evidence type="ECO:0000313" key="16">
    <source>
        <dbReference type="Proteomes" id="UP000008063"/>
    </source>
</evidence>
<dbReference type="HOGENOM" id="CLU_001570_5_11_1"/>
<dbReference type="GO" id="GO:0005506">
    <property type="term" value="F:iron ion binding"/>
    <property type="evidence" value="ECO:0007669"/>
    <property type="project" value="InterPro"/>
</dbReference>
<dbReference type="InParanoid" id="F8QG34"/>
<keyword evidence="11 14" id="KW-0503">Monooxygenase</keyword>
<dbReference type="OrthoDB" id="1470350at2759"/>
<keyword evidence="16" id="KW-1185">Reference proteome</keyword>
<comment type="pathway">
    <text evidence="3">Secondary metabolite biosynthesis; terpenoid biosynthesis.</text>
</comment>
<dbReference type="InterPro" id="IPR002401">
    <property type="entry name" value="Cyt_P450_E_grp-I"/>
</dbReference>
<dbReference type="PROSITE" id="PS00086">
    <property type="entry name" value="CYTOCHROME_P450"/>
    <property type="match status" value="1"/>
</dbReference>
<dbReference type="GO" id="GO:0016705">
    <property type="term" value="F:oxidoreductase activity, acting on paired donors, with incorporation or reduction of molecular oxygen"/>
    <property type="evidence" value="ECO:0007669"/>
    <property type="project" value="InterPro"/>
</dbReference>
<evidence type="ECO:0000256" key="4">
    <source>
        <dbReference type="ARBA" id="ARBA00010617"/>
    </source>
</evidence>
<evidence type="ECO:0000256" key="2">
    <source>
        <dbReference type="ARBA" id="ARBA00004370"/>
    </source>
</evidence>